<dbReference type="GO" id="GO:0006053">
    <property type="term" value="P:N-acetylmannosamine catabolic process"/>
    <property type="evidence" value="ECO:0007669"/>
    <property type="project" value="TreeGrafter"/>
</dbReference>
<comment type="function">
    <text evidence="2">Converts N-acetylmannosamine-6-phosphate (ManNAc-6-P) to N-acetylglucosamine-6-phosphate (GlcNAc-6-P).</text>
</comment>
<dbReference type="Pfam" id="PF00480">
    <property type="entry name" value="ROK"/>
    <property type="match status" value="1"/>
</dbReference>
<dbReference type="InterPro" id="IPR000600">
    <property type="entry name" value="ROK"/>
</dbReference>
<dbReference type="InterPro" id="IPR007260">
    <property type="entry name" value="NanE"/>
</dbReference>
<dbReference type="InterPro" id="IPR043129">
    <property type="entry name" value="ATPase_NBD"/>
</dbReference>
<evidence type="ECO:0000256" key="5">
    <source>
        <dbReference type="ARBA" id="ARBA00007439"/>
    </source>
</evidence>
<dbReference type="RefSeq" id="WP_025225798.1">
    <property type="nucleotide sequence ID" value="NZ_CP007139.1"/>
</dbReference>
<dbReference type="EMBL" id="CP007139">
    <property type="protein sequence ID" value="AIE85640.1"/>
    <property type="molecule type" value="Genomic_DNA"/>
</dbReference>
<dbReference type="Gene3D" id="3.20.20.70">
    <property type="entry name" value="Aldolase class I"/>
    <property type="match status" value="1"/>
</dbReference>
<reference evidence="9 10" key="1">
    <citation type="journal article" date="2014" name="PLoS ONE">
        <title>The first complete genome sequence of the class fimbriimonadia in the phylum armatimonadetes.</title>
        <authorList>
            <person name="Hu Z.Y."/>
            <person name="Wang Y.Z."/>
            <person name="Im W.T."/>
            <person name="Wang S.Y."/>
            <person name="Zhao G.P."/>
            <person name="Zheng H.J."/>
            <person name="Quan Z.X."/>
        </authorList>
    </citation>
    <scope>NUCLEOTIDE SEQUENCE [LARGE SCALE GENOMIC DNA]</scope>
    <source>
        <strain evidence="9">Gsoil 348</strain>
    </source>
</reference>
<dbReference type="GO" id="GO:0047465">
    <property type="term" value="F:N-acylglucosamine-6-phosphate 2-epimerase activity"/>
    <property type="evidence" value="ECO:0007669"/>
    <property type="project" value="UniProtKB-EC"/>
</dbReference>
<dbReference type="Proteomes" id="UP000027982">
    <property type="component" value="Chromosome"/>
</dbReference>
<dbReference type="SUPFAM" id="SSF51366">
    <property type="entry name" value="Ribulose-phoshate binding barrel"/>
    <property type="match status" value="1"/>
</dbReference>
<protein>
    <recommendedName>
        <fullName evidence="6">N-acylglucosamine-6-phosphate 2-epimerase</fullName>
        <ecNumber evidence="6">5.1.3.9</ecNumber>
    </recommendedName>
</protein>
<dbReference type="STRING" id="661478.OP10G_2272"/>
<evidence type="ECO:0000256" key="6">
    <source>
        <dbReference type="ARBA" id="ARBA00013180"/>
    </source>
</evidence>
<comment type="catalytic activity">
    <reaction evidence="1">
        <text>an N-acyl-D-glucosamine 6-phosphate = an N-acyl-D-mannosamine 6-phosphate</text>
        <dbReference type="Rhea" id="RHEA:23932"/>
        <dbReference type="ChEBI" id="CHEBI:57599"/>
        <dbReference type="ChEBI" id="CHEBI:57666"/>
        <dbReference type="EC" id="5.1.3.9"/>
    </reaction>
</comment>
<evidence type="ECO:0000256" key="7">
    <source>
        <dbReference type="ARBA" id="ARBA00023235"/>
    </source>
</evidence>
<keyword evidence="7" id="KW-0413">Isomerase</keyword>
<dbReference type="KEGG" id="fgi:OP10G_2272"/>
<dbReference type="GO" id="GO:0019262">
    <property type="term" value="P:N-acetylneuraminate catabolic process"/>
    <property type="evidence" value="ECO:0007669"/>
    <property type="project" value="UniProtKB-UniPathway"/>
</dbReference>
<comment type="similarity">
    <text evidence="4">Belongs to the ROK (NagC/XylR) family.</text>
</comment>
<dbReference type="NCBIfam" id="NF002231">
    <property type="entry name" value="PRK01130.1"/>
    <property type="match status" value="1"/>
</dbReference>
<evidence type="ECO:0000313" key="9">
    <source>
        <dbReference type="EMBL" id="AIE85640.1"/>
    </source>
</evidence>
<accession>A0A068NSB3</accession>
<dbReference type="Gene3D" id="3.30.420.40">
    <property type="match status" value="2"/>
</dbReference>
<evidence type="ECO:0000256" key="3">
    <source>
        <dbReference type="ARBA" id="ARBA00005081"/>
    </source>
</evidence>
<dbReference type="InterPro" id="IPR011060">
    <property type="entry name" value="RibuloseP-bd_barrel"/>
</dbReference>
<comment type="pathway">
    <text evidence="3">Amino-sugar metabolism; N-acetylneuraminate degradation; D-fructose 6-phosphate from N-acetylneuraminate: step 3/5.</text>
</comment>
<dbReference type="PANTHER" id="PTHR36204:SF1">
    <property type="entry name" value="N-ACETYLMANNOSAMINE-6-PHOSPHATE 2-EPIMERASE-RELATED"/>
    <property type="match status" value="1"/>
</dbReference>
<dbReference type="eggNOG" id="COG3010">
    <property type="taxonomic scope" value="Bacteria"/>
</dbReference>
<evidence type="ECO:0000256" key="4">
    <source>
        <dbReference type="ARBA" id="ARBA00006479"/>
    </source>
</evidence>
<dbReference type="EC" id="5.1.3.9" evidence="6"/>
<dbReference type="PANTHER" id="PTHR36204">
    <property type="entry name" value="N-ACETYLMANNOSAMINE-6-PHOSPHATE 2-EPIMERASE-RELATED"/>
    <property type="match status" value="1"/>
</dbReference>
<dbReference type="InterPro" id="IPR013785">
    <property type="entry name" value="Aldolase_TIM"/>
</dbReference>
<dbReference type="SUPFAM" id="SSF53067">
    <property type="entry name" value="Actin-like ATPase domain"/>
    <property type="match status" value="1"/>
</dbReference>
<evidence type="ECO:0000313" key="10">
    <source>
        <dbReference type="Proteomes" id="UP000027982"/>
    </source>
</evidence>
<dbReference type="OrthoDB" id="9810372at2"/>
<comment type="similarity">
    <text evidence="5">Belongs to the NanE family.</text>
</comment>
<evidence type="ECO:0000256" key="8">
    <source>
        <dbReference type="ARBA" id="ARBA00023277"/>
    </source>
</evidence>
<dbReference type="HOGENOM" id="CLU_536235_0_0_0"/>
<dbReference type="UniPathway" id="UPA00629">
    <property type="reaction ID" value="UER00682"/>
</dbReference>
<keyword evidence="8" id="KW-0119">Carbohydrate metabolism</keyword>
<dbReference type="GO" id="GO:0005829">
    <property type="term" value="C:cytosol"/>
    <property type="evidence" value="ECO:0007669"/>
    <property type="project" value="TreeGrafter"/>
</dbReference>
<keyword evidence="10" id="KW-1185">Reference proteome</keyword>
<evidence type="ECO:0000256" key="2">
    <source>
        <dbReference type="ARBA" id="ARBA00002147"/>
    </source>
</evidence>
<evidence type="ECO:0000256" key="1">
    <source>
        <dbReference type="ARBA" id="ARBA00000056"/>
    </source>
</evidence>
<dbReference type="AlphaFoldDB" id="A0A068NSB3"/>
<sequence length="475" mass="50536">MTLDDLLTLLHGCPLVASVQASEGSPVDDPETLLKLARASTLAGVRLLRLQGARNIRAIRRGTGVPVIGLIKRTYPDSDVYITPTIWEVDEVIDEGAEVVALDATARHRSGDALLGDLIAHAHSREALVLADIDTVENAVAAVAAGADMVSTTLGGYTSERAATTGADLELLRQTIAAVTVPVFAEGRYAHRWEIDAALRIGAAGVIVGGALNDPVKQTRALMPVRFEGDKVGAVDIGGTWLRFGTFTSDWKLIEVERTPNPPKREERLQWIRDRIQASGVHRVGVSTGGIVDPRTGLVWKAKEYLMADHVGIVFSEETLGIPTFAIGDGHATAWGHANLPRFAGRRVATLAIGTGLGAGFVQEGKIWAGRRGEYPRVNDLPAPGGKTYEELLGGIHITKEPTQEAEARAILALESALKAVSDLYFPDDIVIAGSVGLSPWLAPHLHRLGAIPSPFDHDAGLYGAAAVALFPPPL</sequence>
<organism evidence="9 10">
    <name type="scientific">Fimbriimonas ginsengisoli Gsoil 348</name>
    <dbReference type="NCBI Taxonomy" id="661478"/>
    <lineage>
        <taxon>Bacteria</taxon>
        <taxon>Bacillati</taxon>
        <taxon>Armatimonadota</taxon>
        <taxon>Fimbriimonadia</taxon>
        <taxon>Fimbriimonadales</taxon>
        <taxon>Fimbriimonadaceae</taxon>
        <taxon>Fimbriimonas</taxon>
    </lineage>
</organism>
<gene>
    <name evidence="9" type="ORF">OP10G_2272</name>
</gene>
<dbReference type="eggNOG" id="COG1940">
    <property type="taxonomic scope" value="Bacteria"/>
</dbReference>
<dbReference type="Pfam" id="PF04131">
    <property type="entry name" value="NanE"/>
    <property type="match status" value="1"/>
</dbReference>
<name>A0A068NSB3_FIMGI</name>
<proteinExistence type="inferred from homology"/>